<proteinExistence type="predicted"/>
<keyword evidence="1" id="KW-0472">Membrane</keyword>
<keyword evidence="1" id="KW-0812">Transmembrane</keyword>
<reference evidence="2" key="1">
    <citation type="submission" date="2018-11" db="EMBL/GenBank/DDBJ databases">
        <authorList>
            <consortium name="Genoscope - CEA"/>
            <person name="William W."/>
        </authorList>
    </citation>
    <scope>NUCLEOTIDE SEQUENCE</scope>
</reference>
<dbReference type="AlphaFoldDB" id="A0A3P6DQM0"/>
<protein>
    <submittedName>
        <fullName evidence="2">Uncharacterized protein</fullName>
    </submittedName>
</protein>
<dbReference type="EMBL" id="LR031874">
    <property type="protein sequence ID" value="VDD25964.1"/>
    <property type="molecule type" value="Genomic_DNA"/>
</dbReference>
<gene>
    <name evidence="2" type="ORF">BOLC2T11260H</name>
</gene>
<organism evidence="2">
    <name type="scientific">Brassica oleracea</name>
    <name type="common">Wild cabbage</name>
    <dbReference type="NCBI Taxonomy" id="3712"/>
    <lineage>
        <taxon>Eukaryota</taxon>
        <taxon>Viridiplantae</taxon>
        <taxon>Streptophyta</taxon>
        <taxon>Embryophyta</taxon>
        <taxon>Tracheophyta</taxon>
        <taxon>Spermatophyta</taxon>
        <taxon>Magnoliopsida</taxon>
        <taxon>eudicotyledons</taxon>
        <taxon>Gunneridae</taxon>
        <taxon>Pentapetalae</taxon>
        <taxon>rosids</taxon>
        <taxon>malvids</taxon>
        <taxon>Brassicales</taxon>
        <taxon>Brassicaceae</taxon>
        <taxon>Brassiceae</taxon>
        <taxon>Brassica</taxon>
    </lineage>
</organism>
<keyword evidence="1" id="KW-1133">Transmembrane helix</keyword>
<sequence length="92" mass="10616">MSFSCPLTVMMMMVVSAREKRIEALCLDQQHQLLIRSGLPCHLLQFWTSTSYYSKVVIILISVPTPMIYFSNLPIPLFLFIISNLCFPLNFI</sequence>
<evidence type="ECO:0000313" key="2">
    <source>
        <dbReference type="EMBL" id="VDD25964.1"/>
    </source>
</evidence>
<accession>A0A3P6DQM0</accession>
<name>A0A3P6DQM0_BRAOL</name>
<feature type="transmembrane region" description="Helical" evidence="1">
    <location>
        <begin position="52"/>
        <end position="69"/>
    </location>
</feature>
<evidence type="ECO:0000256" key="1">
    <source>
        <dbReference type="SAM" id="Phobius"/>
    </source>
</evidence>